<dbReference type="CDD" id="cd06606">
    <property type="entry name" value="STKc_MAPKKK"/>
    <property type="match status" value="1"/>
</dbReference>
<dbReference type="PROSITE" id="PS50011">
    <property type="entry name" value="PROTEIN_KINASE_DOM"/>
    <property type="match status" value="1"/>
</dbReference>
<dbReference type="Proteomes" id="UP000187406">
    <property type="component" value="Unassembled WGS sequence"/>
</dbReference>
<evidence type="ECO:0000313" key="8">
    <source>
        <dbReference type="EMBL" id="GAV89648.1"/>
    </source>
</evidence>
<dbReference type="InterPro" id="IPR000719">
    <property type="entry name" value="Prot_kinase_dom"/>
</dbReference>
<keyword evidence="1" id="KW-0808">Transferase</keyword>
<dbReference type="InterPro" id="IPR008271">
    <property type="entry name" value="Ser/Thr_kinase_AS"/>
</dbReference>
<dbReference type="InterPro" id="IPR011009">
    <property type="entry name" value="Kinase-like_dom_sf"/>
</dbReference>
<evidence type="ECO:0000256" key="1">
    <source>
        <dbReference type="ARBA" id="ARBA00022679"/>
    </source>
</evidence>
<dbReference type="SMART" id="SM00220">
    <property type="entry name" value="S_TKc"/>
    <property type="match status" value="1"/>
</dbReference>
<dbReference type="SUPFAM" id="SSF56112">
    <property type="entry name" value="Protein kinase-like (PK-like)"/>
    <property type="match status" value="1"/>
</dbReference>
<evidence type="ECO:0000256" key="6">
    <source>
        <dbReference type="RuleBase" id="RU000304"/>
    </source>
</evidence>
<dbReference type="PANTHER" id="PTHR48011:SF76">
    <property type="entry name" value="MITOGEN-ACTIVATED PROTEIN KINASE KINASE KINASE 15"/>
    <property type="match status" value="1"/>
</dbReference>
<dbReference type="Pfam" id="PF00069">
    <property type="entry name" value="Pkinase"/>
    <property type="match status" value="1"/>
</dbReference>
<dbReference type="InterPro" id="IPR052751">
    <property type="entry name" value="Plant_MAPKKK"/>
</dbReference>
<dbReference type="Gene3D" id="1.10.510.10">
    <property type="entry name" value="Transferase(Phosphotransferase) domain 1"/>
    <property type="match status" value="1"/>
</dbReference>
<comment type="caution">
    <text evidence="8">The sequence shown here is derived from an EMBL/GenBank/DDBJ whole genome shotgun (WGS) entry which is preliminary data.</text>
</comment>
<keyword evidence="2 5" id="KW-0547">Nucleotide-binding</keyword>
<protein>
    <submittedName>
        <fullName evidence="8">Pkinase domain-containing protein</fullName>
    </submittedName>
</protein>
<dbReference type="PROSITE" id="PS00108">
    <property type="entry name" value="PROTEIN_KINASE_ST"/>
    <property type="match status" value="1"/>
</dbReference>
<dbReference type="AlphaFoldDB" id="A0A1Q3DBK0"/>
<sequence length="227" mass="24465">MEWTRGHTIGRGSTATVSLATAIPSGNLFAVKSTELSHSMFLQREQLFLSNLSYPYIVKYIGFDITNENGKPTYNLCMEYVPGGTLYNAIQMHGGRLGEPMIRSFTNQILQGVHHLHVNGLAHCDIKSQNVLIGEHGGAKIADLGCAKLVGNGGSARSAISGTPAFMAPEVARGELQGFEADIWAVGCTVIEMAIGTNPWPEISDPVSALYRIGFSGEMPEIPIWLS</sequence>
<keyword evidence="4 5" id="KW-0067">ATP-binding</keyword>
<dbReference type="STRING" id="3775.A0A1Q3DBK0"/>
<evidence type="ECO:0000259" key="7">
    <source>
        <dbReference type="PROSITE" id="PS50011"/>
    </source>
</evidence>
<organism evidence="8 9">
    <name type="scientific">Cephalotus follicularis</name>
    <name type="common">Albany pitcher plant</name>
    <dbReference type="NCBI Taxonomy" id="3775"/>
    <lineage>
        <taxon>Eukaryota</taxon>
        <taxon>Viridiplantae</taxon>
        <taxon>Streptophyta</taxon>
        <taxon>Embryophyta</taxon>
        <taxon>Tracheophyta</taxon>
        <taxon>Spermatophyta</taxon>
        <taxon>Magnoliopsida</taxon>
        <taxon>eudicotyledons</taxon>
        <taxon>Gunneridae</taxon>
        <taxon>Pentapetalae</taxon>
        <taxon>rosids</taxon>
        <taxon>fabids</taxon>
        <taxon>Oxalidales</taxon>
        <taxon>Cephalotaceae</taxon>
        <taxon>Cephalotus</taxon>
    </lineage>
</organism>
<dbReference type="PROSITE" id="PS00107">
    <property type="entry name" value="PROTEIN_KINASE_ATP"/>
    <property type="match status" value="1"/>
</dbReference>
<evidence type="ECO:0000256" key="4">
    <source>
        <dbReference type="ARBA" id="ARBA00022840"/>
    </source>
</evidence>
<dbReference type="InParanoid" id="A0A1Q3DBK0"/>
<dbReference type="GO" id="GO:0005524">
    <property type="term" value="F:ATP binding"/>
    <property type="evidence" value="ECO:0007669"/>
    <property type="project" value="UniProtKB-UniRule"/>
</dbReference>
<name>A0A1Q3DBK0_CEPFO</name>
<accession>A0A1Q3DBK0</accession>
<keyword evidence="3 8" id="KW-0418">Kinase</keyword>
<evidence type="ECO:0000313" key="9">
    <source>
        <dbReference type="Proteomes" id="UP000187406"/>
    </source>
</evidence>
<evidence type="ECO:0000256" key="5">
    <source>
        <dbReference type="PROSITE-ProRule" id="PRU10141"/>
    </source>
</evidence>
<dbReference type="GO" id="GO:0007165">
    <property type="term" value="P:signal transduction"/>
    <property type="evidence" value="ECO:0007669"/>
    <property type="project" value="TreeGrafter"/>
</dbReference>
<evidence type="ECO:0000256" key="3">
    <source>
        <dbReference type="ARBA" id="ARBA00022777"/>
    </source>
</evidence>
<dbReference type="PANTHER" id="PTHR48011">
    <property type="entry name" value="CCR4-NOT TRANSCRIPTIONAL COMPLEX SUBUNIT CAF120-RELATED"/>
    <property type="match status" value="1"/>
</dbReference>
<feature type="binding site" evidence="5">
    <location>
        <position position="32"/>
    </location>
    <ligand>
        <name>ATP</name>
        <dbReference type="ChEBI" id="CHEBI:30616"/>
    </ligand>
</feature>
<keyword evidence="6" id="KW-0723">Serine/threonine-protein kinase</keyword>
<proteinExistence type="inferred from homology"/>
<dbReference type="InterPro" id="IPR017441">
    <property type="entry name" value="Protein_kinase_ATP_BS"/>
</dbReference>
<evidence type="ECO:0000256" key="2">
    <source>
        <dbReference type="ARBA" id="ARBA00022741"/>
    </source>
</evidence>
<keyword evidence="9" id="KW-1185">Reference proteome</keyword>
<feature type="domain" description="Protein kinase" evidence="7">
    <location>
        <begin position="3"/>
        <end position="227"/>
    </location>
</feature>
<gene>
    <name evidence="8" type="ORF">CFOL_v3_33062</name>
</gene>
<dbReference type="GO" id="GO:0004674">
    <property type="term" value="F:protein serine/threonine kinase activity"/>
    <property type="evidence" value="ECO:0007669"/>
    <property type="project" value="UniProtKB-KW"/>
</dbReference>
<comment type="similarity">
    <text evidence="6">Belongs to the protein kinase superfamily.</text>
</comment>
<reference evidence="9" key="1">
    <citation type="submission" date="2016-04" db="EMBL/GenBank/DDBJ databases">
        <title>Cephalotus genome sequencing.</title>
        <authorList>
            <person name="Fukushima K."/>
            <person name="Hasebe M."/>
            <person name="Fang X."/>
        </authorList>
    </citation>
    <scope>NUCLEOTIDE SEQUENCE [LARGE SCALE GENOMIC DNA]</scope>
    <source>
        <strain evidence="9">cv. St1</strain>
    </source>
</reference>
<dbReference type="OrthoDB" id="275301at2759"/>
<dbReference type="EMBL" id="BDDD01005643">
    <property type="protein sequence ID" value="GAV89648.1"/>
    <property type="molecule type" value="Genomic_DNA"/>
</dbReference>